<dbReference type="STRING" id="68775.A0A5C3LZG4"/>
<evidence type="ECO:0000313" key="4">
    <source>
        <dbReference type="Proteomes" id="UP000308652"/>
    </source>
</evidence>
<dbReference type="EMBL" id="ML213603">
    <property type="protein sequence ID" value="TFK38340.1"/>
    <property type="molecule type" value="Genomic_DNA"/>
</dbReference>
<dbReference type="Pfam" id="PF12937">
    <property type="entry name" value="F-box-like"/>
    <property type="match status" value="1"/>
</dbReference>
<dbReference type="SUPFAM" id="SSF81383">
    <property type="entry name" value="F-box domain"/>
    <property type="match status" value="1"/>
</dbReference>
<evidence type="ECO:0000256" key="1">
    <source>
        <dbReference type="SAM" id="MobiDB-lite"/>
    </source>
</evidence>
<feature type="non-terminal residue" evidence="3">
    <location>
        <position position="134"/>
    </location>
</feature>
<name>A0A5C3LZG4_9AGAR</name>
<dbReference type="InterPro" id="IPR036047">
    <property type="entry name" value="F-box-like_dom_sf"/>
</dbReference>
<organism evidence="3 4">
    <name type="scientific">Crucibulum laeve</name>
    <dbReference type="NCBI Taxonomy" id="68775"/>
    <lineage>
        <taxon>Eukaryota</taxon>
        <taxon>Fungi</taxon>
        <taxon>Dikarya</taxon>
        <taxon>Basidiomycota</taxon>
        <taxon>Agaricomycotina</taxon>
        <taxon>Agaricomycetes</taxon>
        <taxon>Agaricomycetidae</taxon>
        <taxon>Agaricales</taxon>
        <taxon>Agaricineae</taxon>
        <taxon>Nidulariaceae</taxon>
        <taxon>Crucibulum</taxon>
    </lineage>
</organism>
<dbReference type="AlphaFoldDB" id="A0A5C3LZG4"/>
<evidence type="ECO:0000313" key="3">
    <source>
        <dbReference type="EMBL" id="TFK38340.1"/>
    </source>
</evidence>
<reference evidence="3 4" key="1">
    <citation type="journal article" date="2019" name="Nat. Ecol. Evol.">
        <title>Megaphylogeny resolves global patterns of mushroom evolution.</title>
        <authorList>
            <person name="Varga T."/>
            <person name="Krizsan K."/>
            <person name="Foldi C."/>
            <person name="Dima B."/>
            <person name="Sanchez-Garcia M."/>
            <person name="Sanchez-Ramirez S."/>
            <person name="Szollosi G.J."/>
            <person name="Szarkandi J.G."/>
            <person name="Papp V."/>
            <person name="Albert L."/>
            <person name="Andreopoulos W."/>
            <person name="Angelini C."/>
            <person name="Antonin V."/>
            <person name="Barry K.W."/>
            <person name="Bougher N.L."/>
            <person name="Buchanan P."/>
            <person name="Buyck B."/>
            <person name="Bense V."/>
            <person name="Catcheside P."/>
            <person name="Chovatia M."/>
            <person name="Cooper J."/>
            <person name="Damon W."/>
            <person name="Desjardin D."/>
            <person name="Finy P."/>
            <person name="Geml J."/>
            <person name="Haridas S."/>
            <person name="Hughes K."/>
            <person name="Justo A."/>
            <person name="Karasinski D."/>
            <person name="Kautmanova I."/>
            <person name="Kiss B."/>
            <person name="Kocsube S."/>
            <person name="Kotiranta H."/>
            <person name="LaButti K.M."/>
            <person name="Lechner B.E."/>
            <person name="Liimatainen K."/>
            <person name="Lipzen A."/>
            <person name="Lukacs Z."/>
            <person name="Mihaltcheva S."/>
            <person name="Morgado L.N."/>
            <person name="Niskanen T."/>
            <person name="Noordeloos M.E."/>
            <person name="Ohm R.A."/>
            <person name="Ortiz-Santana B."/>
            <person name="Ovrebo C."/>
            <person name="Racz N."/>
            <person name="Riley R."/>
            <person name="Savchenko A."/>
            <person name="Shiryaev A."/>
            <person name="Soop K."/>
            <person name="Spirin V."/>
            <person name="Szebenyi C."/>
            <person name="Tomsovsky M."/>
            <person name="Tulloss R.E."/>
            <person name="Uehling J."/>
            <person name="Grigoriev I.V."/>
            <person name="Vagvolgyi C."/>
            <person name="Papp T."/>
            <person name="Martin F.M."/>
            <person name="Miettinen O."/>
            <person name="Hibbett D.S."/>
            <person name="Nagy L.G."/>
        </authorList>
    </citation>
    <scope>NUCLEOTIDE SEQUENCE [LARGE SCALE GENOMIC DNA]</scope>
    <source>
        <strain evidence="3 4">CBS 166.37</strain>
    </source>
</reference>
<dbReference type="InterPro" id="IPR001810">
    <property type="entry name" value="F-box_dom"/>
</dbReference>
<feature type="domain" description="F-box" evidence="2">
    <location>
        <begin position="74"/>
        <end position="129"/>
    </location>
</feature>
<dbReference type="Proteomes" id="UP000308652">
    <property type="component" value="Unassembled WGS sequence"/>
</dbReference>
<protein>
    <recommendedName>
        <fullName evidence="2">F-box domain-containing protein</fullName>
    </recommendedName>
</protein>
<accession>A0A5C3LZG4</accession>
<keyword evidence="4" id="KW-1185">Reference proteome</keyword>
<evidence type="ECO:0000259" key="2">
    <source>
        <dbReference type="Pfam" id="PF12937"/>
    </source>
</evidence>
<proteinExistence type="predicted"/>
<feature type="region of interest" description="Disordered" evidence="1">
    <location>
        <begin position="1"/>
        <end position="29"/>
    </location>
</feature>
<dbReference type="Gene3D" id="1.20.1280.50">
    <property type="match status" value="1"/>
</dbReference>
<dbReference type="OrthoDB" id="3365698at2759"/>
<sequence length="134" mass="15338">MHKETPHHSSSKPSSKFEDRLHTNYAPSDEQLEELSSFISSKLPELERLSAAANQYKELKEIVDAHQALLSPIRRVPEEILAQIFIFCLPTDRCAVMNVREPPLLLGRVCSQWRDIAVRTPRLWSSIHIVPPLC</sequence>
<gene>
    <name evidence="3" type="ORF">BDQ12DRAFT_630766</name>
</gene>